<proteinExistence type="predicted"/>
<keyword evidence="3" id="KW-1185">Reference proteome</keyword>
<dbReference type="AlphaFoldDB" id="A0A0G4P2Y4"/>
<gene>
    <name evidence="2" type="ORF">PCAMFM013_S004g000627</name>
</gene>
<evidence type="ECO:0000256" key="1">
    <source>
        <dbReference type="SAM" id="MobiDB-lite"/>
    </source>
</evidence>
<feature type="region of interest" description="Disordered" evidence="1">
    <location>
        <begin position="1"/>
        <end position="49"/>
    </location>
</feature>
<organism evidence="2 3">
    <name type="scientific">Penicillium camemberti (strain FM 013)</name>
    <dbReference type="NCBI Taxonomy" id="1429867"/>
    <lineage>
        <taxon>Eukaryota</taxon>
        <taxon>Fungi</taxon>
        <taxon>Dikarya</taxon>
        <taxon>Ascomycota</taxon>
        <taxon>Pezizomycotina</taxon>
        <taxon>Eurotiomycetes</taxon>
        <taxon>Eurotiomycetidae</taxon>
        <taxon>Eurotiales</taxon>
        <taxon>Aspergillaceae</taxon>
        <taxon>Penicillium</taxon>
    </lineage>
</organism>
<name>A0A0G4P2Y4_PENC3</name>
<evidence type="ECO:0000313" key="3">
    <source>
        <dbReference type="Proteomes" id="UP000053732"/>
    </source>
</evidence>
<sequence length="49" mass="5166">MHSRPRTGHSIAPIASLTGSARQGFYLDRPKKSPSPCAGALPRPHTQGA</sequence>
<evidence type="ECO:0000313" key="2">
    <source>
        <dbReference type="EMBL" id="CRL20686.1"/>
    </source>
</evidence>
<accession>A0A0G4P2Y4</accession>
<reference evidence="2 3" key="1">
    <citation type="journal article" date="2014" name="Nat. Commun.">
        <title>Multiple recent horizontal transfers of a large genomic region in cheese making fungi.</title>
        <authorList>
            <person name="Cheeseman K."/>
            <person name="Ropars J."/>
            <person name="Renault P."/>
            <person name="Dupont J."/>
            <person name="Gouzy J."/>
            <person name="Branca A."/>
            <person name="Abraham A.L."/>
            <person name="Ceppi M."/>
            <person name="Conseiller E."/>
            <person name="Debuchy R."/>
            <person name="Malagnac F."/>
            <person name="Goarin A."/>
            <person name="Silar P."/>
            <person name="Lacoste S."/>
            <person name="Sallet E."/>
            <person name="Bensimon A."/>
            <person name="Giraud T."/>
            <person name="Brygoo Y."/>
        </authorList>
    </citation>
    <scope>NUCLEOTIDE SEQUENCE [LARGE SCALE GENOMIC DNA]</scope>
    <source>
        <strain evidence="3">FM 013</strain>
    </source>
</reference>
<dbReference type="EMBL" id="HG793137">
    <property type="protein sequence ID" value="CRL20686.1"/>
    <property type="molecule type" value="Genomic_DNA"/>
</dbReference>
<dbReference type="Proteomes" id="UP000053732">
    <property type="component" value="Unassembled WGS sequence"/>
</dbReference>
<protein>
    <submittedName>
        <fullName evidence="2">Str. FM013</fullName>
    </submittedName>
</protein>